<dbReference type="EMBL" id="CAFBMT010000014">
    <property type="protein sequence ID" value="CAB4942632.1"/>
    <property type="molecule type" value="Genomic_DNA"/>
</dbReference>
<evidence type="ECO:0000313" key="2">
    <source>
        <dbReference type="EMBL" id="CAB4730241.1"/>
    </source>
</evidence>
<organism evidence="1">
    <name type="scientific">freshwater metagenome</name>
    <dbReference type="NCBI Taxonomy" id="449393"/>
    <lineage>
        <taxon>unclassified sequences</taxon>
        <taxon>metagenomes</taxon>
        <taxon>ecological metagenomes</taxon>
    </lineage>
</organism>
<proteinExistence type="predicted"/>
<gene>
    <name evidence="2" type="ORF">UFOPK2656_02056</name>
    <name evidence="3" type="ORF">UFOPK3099_02774</name>
    <name evidence="4" type="ORF">UFOPK3267_00748</name>
    <name evidence="5" type="ORF">UFOPK3651_02299</name>
    <name evidence="6" type="ORF">UFOPK3931_02387</name>
    <name evidence="1" type="ORF">UFOPK4189_02192</name>
</gene>
<sequence>MIRRVEVASAVFESAHEQFEAARSPLGDGSEYDFVGGPLAAAVFAFREFDVLSYDVVPAVRSYTVVDSFFGAVTFVAVLRTDEIVEVVSFADDPDYWSALDNDPE</sequence>
<dbReference type="EMBL" id="CAESGF010000013">
    <property type="protein sequence ID" value="CAB4364431.1"/>
    <property type="molecule type" value="Genomic_DNA"/>
</dbReference>
<dbReference type="EMBL" id="CAEZYF010000013">
    <property type="protein sequence ID" value="CAB4730241.1"/>
    <property type="molecule type" value="Genomic_DNA"/>
</dbReference>
<dbReference type="EMBL" id="CAFAAV010000311">
    <property type="protein sequence ID" value="CAB4835459.1"/>
    <property type="molecule type" value="Genomic_DNA"/>
</dbReference>
<protein>
    <submittedName>
        <fullName evidence="1">Unannotated protein</fullName>
    </submittedName>
</protein>
<accession>A0A6J6A7M6</accession>
<evidence type="ECO:0000313" key="6">
    <source>
        <dbReference type="EMBL" id="CAB5004203.1"/>
    </source>
</evidence>
<dbReference type="EMBL" id="CAFBOL010000081">
    <property type="protein sequence ID" value="CAB5004203.1"/>
    <property type="molecule type" value="Genomic_DNA"/>
</dbReference>
<name>A0A6J6A7M6_9ZZZZ</name>
<reference evidence="1" key="1">
    <citation type="submission" date="2020-05" db="EMBL/GenBank/DDBJ databases">
        <authorList>
            <person name="Chiriac C."/>
            <person name="Salcher M."/>
            <person name="Ghai R."/>
            <person name="Kavagutti S V."/>
        </authorList>
    </citation>
    <scope>NUCLEOTIDE SEQUENCE</scope>
</reference>
<dbReference type="EMBL" id="CAFBIY010000028">
    <property type="protein sequence ID" value="CAB4848619.1"/>
    <property type="molecule type" value="Genomic_DNA"/>
</dbReference>
<evidence type="ECO:0000313" key="1">
    <source>
        <dbReference type="EMBL" id="CAB4364431.1"/>
    </source>
</evidence>
<evidence type="ECO:0000313" key="4">
    <source>
        <dbReference type="EMBL" id="CAB4848619.1"/>
    </source>
</evidence>
<dbReference type="AlphaFoldDB" id="A0A6J6A7M6"/>
<evidence type="ECO:0000313" key="5">
    <source>
        <dbReference type="EMBL" id="CAB4942632.1"/>
    </source>
</evidence>
<evidence type="ECO:0000313" key="3">
    <source>
        <dbReference type="EMBL" id="CAB4835459.1"/>
    </source>
</evidence>